<keyword evidence="9" id="KW-1185">Reference proteome</keyword>
<dbReference type="InterPro" id="IPR041267">
    <property type="entry name" value="NLRP_HD2"/>
</dbReference>
<reference evidence="8" key="2">
    <citation type="submission" date="2025-09" db="UniProtKB">
        <authorList>
            <consortium name="Ensembl"/>
        </authorList>
    </citation>
    <scope>IDENTIFICATION</scope>
</reference>
<evidence type="ECO:0000256" key="1">
    <source>
        <dbReference type="ARBA" id="ARBA00004496"/>
    </source>
</evidence>
<accession>A0A672LUW6</accession>
<dbReference type="InParanoid" id="A0A672LUW6"/>
<dbReference type="OMA" id="AVWHACK"/>
<dbReference type="InterPro" id="IPR029495">
    <property type="entry name" value="NACHT-assoc"/>
</dbReference>
<sequence>AKQGDSTLLNNIYTDLYITQGCSEQVNTEHEVRQIEVASRRHESQEIQVECKNLFEAPEQDKQIRTVLTKGVAGIGKSVSVQKFVLDWAEGKENQDIGFIFPLPFREMNLKEKEPQSLIDLITQFFPETKGLNLTRRNQFKVLFILDGLDEFRLPLNFDGNETWHDVSSPVSLDVLLTNLIKGNLLPSALIWITTRPAAASKIPPDCVDRVTEIRGFNDAQKEEYFKKRFTDENQAKEIIGHIKQSKSLLIMCHIPVFCWISATVLQNILEQKINNHTLTQMYTHFLHFQILQSRRKYDGKYTADVSWDKEAILSLGKLAFQQLEKNNVIFYDTDLEACGIDVYKASVYSGMCTQIFKEEKGIVLGTMYCFVHLSFQEFIAALYAHLFLDINKKNVFDQDTTEQENKNETMINLLKTAVDKALKSDNGHLDLFLRFLLGLSLQSNWLLFRGLLTQQDGNDQSKKEIVQYIKQKLEDNLSPERSINLFYCLNELNDQTLVKEIQTHLSKGNLSTTDLSPAQWSALAFVLLTSEEELEEFELQKFKKSDECLIRLSAVIKTSKRALLSNCSITEESYKALASALRFNPSHLIELDLTGNDHGQLGVEQLSDLLQDPNCQLKTLRVVGKHPLFLRELNLSGHKLGDARTYLSLSFVFSLRICSITEEQCLILTSALKSNPSHLRELDLGGNELEDTGVNHLCDILKDSHCKLERLRSNLFANYRFCYITDEGCSAVTSALKSNPSHLRELDLSMNEMGDSGFETLSDLLMNPQCKLEKLDLWRCRITEEQFLILISALKLNPSHLRELDLTENQMRSTGVNHLCEILKDSHCKLERLSKIKGFFYYFSYLLFSHCRLRYCDMTDEDCFHLTSALNSNPSHLRELDLSLNELGDSGFENLSDLLMNPQCNLTKLLLV</sequence>
<dbReference type="Pfam" id="PF17776">
    <property type="entry name" value="NLRC4_HD2"/>
    <property type="match status" value="1"/>
</dbReference>
<dbReference type="Ensembl" id="ENSSGRT00000030797.1">
    <property type="protein sequence ID" value="ENSSGRP00000028646.1"/>
    <property type="gene ID" value="ENSSGRG00000016344.1"/>
</dbReference>
<keyword evidence="3" id="KW-0433">Leucine-rich repeat</keyword>
<reference evidence="8" key="1">
    <citation type="submission" date="2025-08" db="UniProtKB">
        <authorList>
            <consortium name="Ensembl"/>
        </authorList>
    </citation>
    <scope>IDENTIFICATION</scope>
</reference>
<keyword evidence="6" id="KW-0067">ATP-binding</keyword>
<dbReference type="SMART" id="SM00368">
    <property type="entry name" value="LRR_RI"/>
    <property type="match status" value="7"/>
</dbReference>
<protein>
    <recommendedName>
        <fullName evidence="7">NACHT domain-containing protein</fullName>
    </recommendedName>
</protein>
<dbReference type="PANTHER" id="PTHR24106">
    <property type="entry name" value="NACHT, LRR AND CARD DOMAINS-CONTAINING"/>
    <property type="match status" value="1"/>
</dbReference>
<evidence type="ECO:0000256" key="5">
    <source>
        <dbReference type="ARBA" id="ARBA00022741"/>
    </source>
</evidence>
<dbReference type="SUPFAM" id="SSF52047">
    <property type="entry name" value="RNI-like"/>
    <property type="match status" value="2"/>
</dbReference>
<dbReference type="InterPro" id="IPR041075">
    <property type="entry name" value="NOD1/2_WH"/>
</dbReference>
<name>A0A672LUW6_SINGR</name>
<comment type="subcellular location">
    <subcellularLocation>
        <location evidence="1">Cytoplasm</location>
    </subcellularLocation>
</comment>
<evidence type="ECO:0000313" key="9">
    <source>
        <dbReference type="Proteomes" id="UP000472262"/>
    </source>
</evidence>
<dbReference type="InterPro" id="IPR001611">
    <property type="entry name" value="Leu-rich_rpt"/>
</dbReference>
<evidence type="ECO:0000256" key="3">
    <source>
        <dbReference type="ARBA" id="ARBA00022614"/>
    </source>
</evidence>
<evidence type="ECO:0000256" key="4">
    <source>
        <dbReference type="ARBA" id="ARBA00022737"/>
    </source>
</evidence>
<dbReference type="Pfam" id="PF05729">
    <property type="entry name" value="NACHT"/>
    <property type="match status" value="1"/>
</dbReference>
<dbReference type="Gene3D" id="3.80.10.10">
    <property type="entry name" value="Ribonuclease Inhibitor"/>
    <property type="match status" value="3"/>
</dbReference>
<keyword evidence="4" id="KW-0677">Repeat</keyword>
<dbReference type="InterPro" id="IPR007111">
    <property type="entry name" value="NACHT_NTPase"/>
</dbReference>
<dbReference type="FunFam" id="3.80.10.10:FF:000947">
    <property type="entry name" value="Si:dkey-286j17.4"/>
    <property type="match status" value="1"/>
</dbReference>
<organism evidence="8 9">
    <name type="scientific">Sinocyclocheilus grahami</name>
    <name type="common">Dianchi golden-line fish</name>
    <name type="synonym">Barbus grahami</name>
    <dbReference type="NCBI Taxonomy" id="75366"/>
    <lineage>
        <taxon>Eukaryota</taxon>
        <taxon>Metazoa</taxon>
        <taxon>Chordata</taxon>
        <taxon>Craniata</taxon>
        <taxon>Vertebrata</taxon>
        <taxon>Euteleostomi</taxon>
        <taxon>Actinopterygii</taxon>
        <taxon>Neopterygii</taxon>
        <taxon>Teleostei</taxon>
        <taxon>Ostariophysi</taxon>
        <taxon>Cypriniformes</taxon>
        <taxon>Cyprinidae</taxon>
        <taxon>Cyprininae</taxon>
        <taxon>Sinocyclocheilus</taxon>
    </lineage>
</organism>
<dbReference type="Gene3D" id="3.40.50.300">
    <property type="entry name" value="P-loop containing nucleotide triphosphate hydrolases"/>
    <property type="match status" value="1"/>
</dbReference>
<dbReference type="AlphaFoldDB" id="A0A672LUW6"/>
<evidence type="ECO:0000259" key="7">
    <source>
        <dbReference type="PROSITE" id="PS50837"/>
    </source>
</evidence>
<dbReference type="Pfam" id="PF17779">
    <property type="entry name" value="WHD_NOD2"/>
    <property type="match status" value="1"/>
</dbReference>
<keyword evidence="5" id="KW-0547">Nucleotide-binding</keyword>
<dbReference type="PROSITE" id="PS50837">
    <property type="entry name" value="NACHT"/>
    <property type="match status" value="1"/>
</dbReference>
<dbReference type="InterPro" id="IPR032675">
    <property type="entry name" value="LRR_dom_sf"/>
</dbReference>
<keyword evidence="2" id="KW-0963">Cytoplasm</keyword>
<feature type="domain" description="NACHT" evidence="7">
    <location>
        <begin position="65"/>
        <end position="199"/>
    </location>
</feature>
<evidence type="ECO:0000256" key="6">
    <source>
        <dbReference type="ARBA" id="ARBA00022840"/>
    </source>
</evidence>
<dbReference type="GO" id="GO:0005524">
    <property type="term" value="F:ATP binding"/>
    <property type="evidence" value="ECO:0007669"/>
    <property type="project" value="UniProtKB-KW"/>
</dbReference>
<evidence type="ECO:0000256" key="2">
    <source>
        <dbReference type="ARBA" id="ARBA00022490"/>
    </source>
</evidence>
<dbReference type="GO" id="GO:0005737">
    <property type="term" value="C:cytoplasm"/>
    <property type="evidence" value="ECO:0007669"/>
    <property type="project" value="UniProtKB-SubCell"/>
</dbReference>
<dbReference type="InterPro" id="IPR051261">
    <property type="entry name" value="NLR"/>
</dbReference>
<evidence type="ECO:0000313" key="8">
    <source>
        <dbReference type="Ensembl" id="ENSSGRP00000028646.1"/>
    </source>
</evidence>
<dbReference type="FunFam" id="3.40.50.300:FF:000210">
    <property type="entry name" value="Si:dkey-16p6.1"/>
    <property type="match status" value="1"/>
</dbReference>
<dbReference type="InterPro" id="IPR027417">
    <property type="entry name" value="P-loop_NTPase"/>
</dbReference>
<proteinExistence type="predicted"/>
<dbReference type="Pfam" id="PF13516">
    <property type="entry name" value="LRR_6"/>
    <property type="match status" value="4"/>
</dbReference>
<dbReference type="Pfam" id="PF14484">
    <property type="entry name" value="FISNA"/>
    <property type="match status" value="1"/>
</dbReference>
<dbReference type="Proteomes" id="UP000472262">
    <property type="component" value="Unassembled WGS sequence"/>
</dbReference>
<dbReference type="SMART" id="SM01288">
    <property type="entry name" value="FISNA"/>
    <property type="match status" value="1"/>
</dbReference>